<feature type="transmembrane region" description="Helical" evidence="7">
    <location>
        <begin position="16"/>
        <end position="38"/>
    </location>
</feature>
<keyword evidence="10" id="KW-1185">Reference proteome</keyword>
<keyword evidence="4 7" id="KW-0812">Transmembrane</keyword>
<comment type="similarity">
    <text evidence="7">Belongs to the binding-protein-dependent transport system permease family.</text>
</comment>
<evidence type="ECO:0000313" key="9">
    <source>
        <dbReference type="EMBL" id="AKS43096.1"/>
    </source>
</evidence>
<keyword evidence="3" id="KW-1003">Cell membrane</keyword>
<dbReference type="PANTHER" id="PTHR43386">
    <property type="entry name" value="OLIGOPEPTIDE TRANSPORT SYSTEM PERMEASE PROTEIN APPC"/>
    <property type="match status" value="1"/>
</dbReference>
<dbReference type="OrthoDB" id="9805884at2"/>
<dbReference type="Pfam" id="PF00528">
    <property type="entry name" value="BPD_transp_1"/>
    <property type="match status" value="1"/>
</dbReference>
<gene>
    <name evidence="9" type="ORF">WM2015_2739</name>
</gene>
<feature type="domain" description="ABC transmembrane type-1" evidence="8">
    <location>
        <begin position="81"/>
        <end position="267"/>
    </location>
</feature>
<reference evidence="9 10" key="1">
    <citation type="submission" date="2015-07" db="EMBL/GenBank/DDBJ databases">
        <authorList>
            <person name="Noorani M."/>
        </authorList>
    </citation>
    <scope>NUCLEOTIDE SEQUENCE [LARGE SCALE GENOMIC DNA]</scope>
    <source>
        <strain evidence="9 10">KCTC 42284</strain>
    </source>
</reference>
<evidence type="ECO:0000256" key="2">
    <source>
        <dbReference type="ARBA" id="ARBA00022448"/>
    </source>
</evidence>
<keyword evidence="5 7" id="KW-1133">Transmembrane helix</keyword>
<dbReference type="InterPro" id="IPR035906">
    <property type="entry name" value="MetI-like_sf"/>
</dbReference>
<proteinExistence type="inferred from homology"/>
<accession>A0A0K0XZP7</accession>
<name>A0A0K0XZP7_9GAMM</name>
<feature type="transmembrane region" description="Helical" evidence="7">
    <location>
        <begin position="140"/>
        <end position="160"/>
    </location>
</feature>
<dbReference type="Gene3D" id="1.10.3720.10">
    <property type="entry name" value="MetI-like"/>
    <property type="match status" value="1"/>
</dbReference>
<keyword evidence="6 7" id="KW-0472">Membrane</keyword>
<evidence type="ECO:0000256" key="4">
    <source>
        <dbReference type="ARBA" id="ARBA00022692"/>
    </source>
</evidence>
<dbReference type="GO" id="GO:0055085">
    <property type="term" value="P:transmembrane transport"/>
    <property type="evidence" value="ECO:0007669"/>
    <property type="project" value="InterPro"/>
</dbReference>
<dbReference type="PANTHER" id="PTHR43386:SF1">
    <property type="entry name" value="D,D-DIPEPTIDE TRANSPORT SYSTEM PERMEASE PROTEIN DDPC-RELATED"/>
    <property type="match status" value="1"/>
</dbReference>
<organism evidence="9 10">
    <name type="scientific">Wenzhouxiangella marina</name>
    <dbReference type="NCBI Taxonomy" id="1579979"/>
    <lineage>
        <taxon>Bacteria</taxon>
        <taxon>Pseudomonadati</taxon>
        <taxon>Pseudomonadota</taxon>
        <taxon>Gammaproteobacteria</taxon>
        <taxon>Chromatiales</taxon>
        <taxon>Wenzhouxiangellaceae</taxon>
        <taxon>Wenzhouxiangella</taxon>
    </lineage>
</organism>
<dbReference type="InterPro" id="IPR050366">
    <property type="entry name" value="BP-dependent_transpt_permease"/>
</dbReference>
<dbReference type="EMBL" id="CP012154">
    <property type="protein sequence ID" value="AKS43096.1"/>
    <property type="molecule type" value="Genomic_DNA"/>
</dbReference>
<evidence type="ECO:0000256" key="5">
    <source>
        <dbReference type="ARBA" id="ARBA00022989"/>
    </source>
</evidence>
<feature type="transmembrane region" description="Helical" evidence="7">
    <location>
        <begin position="246"/>
        <end position="267"/>
    </location>
</feature>
<dbReference type="InterPro" id="IPR000515">
    <property type="entry name" value="MetI-like"/>
</dbReference>
<dbReference type="KEGG" id="wma:WM2015_2739"/>
<dbReference type="AlphaFoldDB" id="A0A0K0XZP7"/>
<sequence length="290" mass="31313">MSRRDSVRAVGNTRGASWVACFVLAVFAVAVLGVWMGVWGTEWRAIAGTGWQAPSWAHPLGTNRLGQDIFDRLLVSLSQAFTFGLPLAIGCTLLGGAVGLLAGWTEGRLPDRVLLGLVGIIEAMPVYVILGLLVLAWRDWSAGLAMAVMLVLWTPTARLMRVRAIELRQARFIEAARVAGAGRWRILIEHVLPHSAPLLLVQGSLIFITAIKAEVLLSFLGISLGDSMSFGFMLAEAADDVLAGQFWNFAAASLGLLALISSVQYWADRLQARMDPRRLGSALSLRVAPL</sequence>
<keyword evidence="2 7" id="KW-0813">Transport</keyword>
<dbReference type="Proteomes" id="UP000066624">
    <property type="component" value="Chromosome"/>
</dbReference>
<evidence type="ECO:0000256" key="6">
    <source>
        <dbReference type="ARBA" id="ARBA00023136"/>
    </source>
</evidence>
<feature type="transmembrane region" description="Helical" evidence="7">
    <location>
        <begin position="113"/>
        <end position="134"/>
    </location>
</feature>
<dbReference type="CDD" id="cd06261">
    <property type="entry name" value="TM_PBP2"/>
    <property type="match status" value="1"/>
</dbReference>
<evidence type="ECO:0000259" key="8">
    <source>
        <dbReference type="PROSITE" id="PS50928"/>
    </source>
</evidence>
<evidence type="ECO:0000313" key="10">
    <source>
        <dbReference type="Proteomes" id="UP000066624"/>
    </source>
</evidence>
<feature type="transmembrane region" description="Helical" evidence="7">
    <location>
        <begin position="80"/>
        <end position="101"/>
    </location>
</feature>
<comment type="subcellular location">
    <subcellularLocation>
        <location evidence="1 7">Cell membrane</location>
        <topology evidence="1 7">Multi-pass membrane protein</topology>
    </subcellularLocation>
</comment>
<dbReference type="GO" id="GO:0005886">
    <property type="term" value="C:plasma membrane"/>
    <property type="evidence" value="ECO:0007669"/>
    <property type="project" value="UniProtKB-SubCell"/>
</dbReference>
<protein>
    <recommendedName>
        <fullName evidence="8">ABC transmembrane type-1 domain-containing protein</fullName>
    </recommendedName>
</protein>
<evidence type="ECO:0000256" key="1">
    <source>
        <dbReference type="ARBA" id="ARBA00004651"/>
    </source>
</evidence>
<evidence type="ECO:0000256" key="3">
    <source>
        <dbReference type="ARBA" id="ARBA00022475"/>
    </source>
</evidence>
<dbReference type="STRING" id="1579979.WM2015_2739"/>
<dbReference type="SUPFAM" id="SSF161098">
    <property type="entry name" value="MetI-like"/>
    <property type="match status" value="1"/>
</dbReference>
<evidence type="ECO:0000256" key="7">
    <source>
        <dbReference type="RuleBase" id="RU363032"/>
    </source>
</evidence>
<dbReference type="PROSITE" id="PS50928">
    <property type="entry name" value="ABC_TM1"/>
    <property type="match status" value="1"/>
</dbReference>